<keyword evidence="8 11" id="KW-0547">Nucleotide-binding</keyword>
<dbReference type="Gene3D" id="3.90.780.10">
    <property type="entry name" value="5'-Nucleotidase, C-terminal domain"/>
    <property type="match status" value="1"/>
</dbReference>
<evidence type="ECO:0000256" key="8">
    <source>
        <dbReference type="ARBA" id="ARBA00022741"/>
    </source>
</evidence>
<evidence type="ECO:0000256" key="3">
    <source>
        <dbReference type="ARBA" id="ARBA00001968"/>
    </source>
</evidence>
<dbReference type="InterPro" id="IPR029052">
    <property type="entry name" value="Metallo-depent_PP-like"/>
</dbReference>
<keyword evidence="15" id="KW-1185">Reference proteome</keyword>
<dbReference type="Gene3D" id="3.60.21.10">
    <property type="match status" value="1"/>
</dbReference>
<dbReference type="PROSITE" id="PS00786">
    <property type="entry name" value="5_NUCLEOTIDASE_2"/>
    <property type="match status" value="1"/>
</dbReference>
<evidence type="ECO:0000259" key="12">
    <source>
        <dbReference type="Pfam" id="PF00149"/>
    </source>
</evidence>
<evidence type="ECO:0000256" key="5">
    <source>
        <dbReference type="ARBA" id="ARBA00006654"/>
    </source>
</evidence>
<comment type="subcellular location">
    <subcellularLocation>
        <location evidence="4">Cell envelope</location>
    </subcellularLocation>
</comment>
<comment type="cofactor">
    <cofactor evidence="3">
        <name>a divalent metal cation</name>
        <dbReference type="ChEBI" id="CHEBI:60240"/>
    </cofactor>
</comment>
<evidence type="ECO:0000256" key="11">
    <source>
        <dbReference type="RuleBase" id="RU362119"/>
    </source>
</evidence>
<reference evidence="14" key="1">
    <citation type="journal article" date="2014" name="Int. J. Syst. Evol. Microbiol.">
        <title>Complete genome sequence of Corynebacterium casei LMG S-19264T (=DSM 44701T), isolated from a smear-ripened cheese.</title>
        <authorList>
            <consortium name="US DOE Joint Genome Institute (JGI-PGF)"/>
            <person name="Walter F."/>
            <person name="Albersmeier A."/>
            <person name="Kalinowski J."/>
            <person name="Ruckert C."/>
        </authorList>
    </citation>
    <scope>NUCLEOTIDE SEQUENCE</scope>
    <source>
        <strain evidence="14">KCTC 23714</strain>
    </source>
</reference>
<dbReference type="PANTHER" id="PTHR11575:SF6">
    <property type="entry name" value="2',3'-CYCLIC-NUCLEOTIDE 2'-PHOSPHODIESTERASE_3'-NUCLEOTIDASE"/>
    <property type="match status" value="1"/>
</dbReference>
<dbReference type="AlphaFoldDB" id="A0A918MK31"/>
<dbReference type="GO" id="GO:0000166">
    <property type="term" value="F:nucleotide binding"/>
    <property type="evidence" value="ECO:0007669"/>
    <property type="project" value="UniProtKB-KW"/>
</dbReference>
<feature type="domain" description="Calcineurin-like phosphoesterase" evidence="12">
    <location>
        <begin position="18"/>
        <end position="258"/>
    </location>
</feature>
<dbReference type="Pfam" id="PF02872">
    <property type="entry name" value="5_nucleotid_C"/>
    <property type="match status" value="1"/>
</dbReference>
<dbReference type="InterPro" id="IPR004843">
    <property type="entry name" value="Calcineurin-like_PHP"/>
</dbReference>
<accession>A0A918MK31</accession>
<dbReference type="InterPro" id="IPR036907">
    <property type="entry name" value="5'-Nucleotdase_C_sf"/>
</dbReference>
<dbReference type="GO" id="GO:0046872">
    <property type="term" value="F:metal ion binding"/>
    <property type="evidence" value="ECO:0007669"/>
    <property type="project" value="UniProtKB-KW"/>
</dbReference>
<dbReference type="Pfam" id="PF00149">
    <property type="entry name" value="Metallophos"/>
    <property type="match status" value="1"/>
</dbReference>
<evidence type="ECO:0000259" key="13">
    <source>
        <dbReference type="Pfam" id="PF02872"/>
    </source>
</evidence>
<comment type="catalytic activity">
    <reaction evidence="2">
        <text>a nucleoside 2',3'-cyclic phosphate + H2O = a nucleoside 3'-phosphate + H(+)</text>
        <dbReference type="Rhea" id="RHEA:19621"/>
        <dbReference type="ChEBI" id="CHEBI:15377"/>
        <dbReference type="ChEBI" id="CHEBI:15378"/>
        <dbReference type="ChEBI" id="CHEBI:66949"/>
        <dbReference type="ChEBI" id="CHEBI:66954"/>
        <dbReference type="EC" id="3.1.4.16"/>
    </reaction>
</comment>
<evidence type="ECO:0000256" key="9">
    <source>
        <dbReference type="ARBA" id="ARBA00022801"/>
    </source>
</evidence>
<dbReference type="InterPro" id="IPR041827">
    <property type="entry name" value="CpdB_N"/>
</dbReference>
<dbReference type="GO" id="GO:0030288">
    <property type="term" value="C:outer membrane-bounded periplasmic space"/>
    <property type="evidence" value="ECO:0007669"/>
    <property type="project" value="TreeGrafter"/>
</dbReference>
<evidence type="ECO:0000256" key="2">
    <source>
        <dbReference type="ARBA" id="ARBA00001730"/>
    </source>
</evidence>
<keyword evidence="9 11" id="KW-0378">Hydrolase</keyword>
<keyword evidence="10" id="KW-0511">Multifunctional enzyme</keyword>
<evidence type="ECO:0000256" key="7">
    <source>
        <dbReference type="ARBA" id="ARBA00022729"/>
    </source>
</evidence>
<evidence type="ECO:0000256" key="1">
    <source>
        <dbReference type="ARBA" id="ARBA00000527"/>
    </source>
</evidence>
<dbReference type="CDD" id="cd07410">
    <property type="entry name" value="MPP_CpdB_N"/>
    <property type="match status" value="1"/>
</dbReference>
<keyword evidence="6" id="KW-0479">Metal-binding</keyword>
<evidence type="ECO:0000256" key="10">
    <source>
        <dbReference type="ARBA" id="ARBA00023268"/>
    </source>
</evidence>
<dbReference type="SUPFAM" id="SSF55816">
    <property type="entry name" value="5'-nucleotidase (syn. UDP-sugar hydrolase), C-terminal domain"/>
    <property type="match status" value="1"/>
</dbReference>
<dbReference type="EMBL" id="BMYQ01000004">
    <property type="protein sequence ID" value="GGW29579.1"/>
    <property type="molecule type" value="Genomic_DNA"/>
</dbReference>
<dbReference type="GO" id="GO:0008254">
    <property type="term" value="F:3'-nucleotidase activity"/>
    <property type="evidence" value="ECO:0007669"/>
    <property type="project" value="UniProtKB-EC"/>
</dbReference>
<protein>
    <submittedName>
        <fullName evidence="14">2',3'-cyclic-nucleotide 2'-phosphodiesterase</fullName>
    </submittedName>
</protein>
<evidence type="ECO:0000313" key="14">
    <source>
        <dbReference type="EMBL" id="GGW29579.1"/>
    </source>
</evidence>
<dbReference type="NCBIfam" id="NF006938">
    <property type="entry name" value="PRK09420.1"/>
    <property type="match status" value="1"/>
</dbReference>
<dbReference type="PANTHER" id="PTHR11575">
    <property type="entry name" value="5'-NUCLEOTIDASE-RELATED"/>
    <property type="match status" value="1"/>
</dbReference>
<keyword evidence="7" id="KW-0732">Signal</keyword>
<evidence type="ECO:0000256" key="6">
    <source>
        <dbReference type="ARBA" id="ARBA00022723"/>
    </source>
</evidence>
<reference evidence="14" key="2">
    <citation type="submission" date="2020-09" db="EMBL/GenBank/DDBJ databases">
        <authorList>
            <person name="Sun Q."/>
            <person name="Kim S."/>
        </authorList>
    </citation>
    <scope>NUCLEOTIDE SEQUENCE</scope>
    <source>
        <strain evidence="14">KCTC 23714</strain>
    </source>
</reference>
<comment type="caution">
    <text evidence="14">The sequence shown here is derived from an EMBL/GenBank/DDBJ whole genome shotgun (WGS) entry which is preliminary data.</text>
</comment>
<dbReference type="InterPro" id="IPR008334">
    <property type="entry name" value="5'-Nucleotdase_C"/>
</dbReference>
<dbReference type="GO" id="GO:0008663">
    <property type="term" value="F:2',3'-cyclic-nucleotide 2'-phosphodiesterase activity"/>
    <property type="evidence" value="ECO:0007669"/>
    <property type="project" value="UniProtKB-EC"/>
</dbReference>
<sequence>MPGTASTDPPPDRNSARLRIIATTDVHVHLMGYDYYADRPDPTLGLAHAATLIAAARSEVANSLLLDNGDFLQGNPMGDYVLGPGLQQGCIHPAVRVMNRLGYDAATLGNHEFNYGLPTLTGMMEGARFPFVSANIAWALGPSPAEDVTFVAPHALITREITLGNGRTESLRIGIIGFAPPQIVEWDRPLLEGRIFTRDIVETAKARVPELRASGADVVIALSHSGIGTPMAGDRAEDASSALAQVAGIDAIIAGHSHLLFPSATFAGAPGVDLARGTIAGVPVVMPGFNAMHIGVIDLQLERHAGRWTSRPAAVSLRSITPGTPALPEVVEEVRAEHGATVAFSRRSVGRSLVPLDTFFATATASAAMRVVAEAQARHVARQVAGRTEAALPIVSAVSPLKAGGRGGPQNYTQIPAGDLALRHVADLYIFPNTIAALRLTGAELADWLENAVTLFHQIQPGAVDVPLIDADFPCYNHDRILGLSFEIDLSQPSRYNRHGRLRAPHARRVHDLRHNGLPLDPNQEFLLATNSYRSAGCGGYAQARPERLVDVGRAPIRDILLRHLAEHEPTAPAPAETFRFRPMPGTTVTYDTAPAATAHLDRIAHFRPEPLGLTDEGFARFRLHL</sequence>
<gene>
    <name evidence="14" type="primary">cpdB</name>
    <name evidence="14" type="ORF">GCM10011452_17690</name>
</gene>
<evidence type="ECO:0000313" key="15">
    <source>
        <dbReference type="Proteomes" id="UP000628984"/>
    </source>
</evidence>
<comment type="similarity">
    <text evidence="5 11">Belongs to the 5'-nucleotidase family.</text>
</comment>
<organism evidence="14 15">
    <name type="scientific">Gemmobacter lanyuensis</name>
    <dbReference type="NCBI Taxonomy" id="1054497"/>
    <lineage>
        <taxon>Bacteria</taxon>
        <taxon>Pseudomonadati</taxon>
        <taxon>Pseudomonadota</taxon>
        <taxon>Alphaproteobacteria</taxon>
        <taxon>Rhodobacterales</taxon>
        <taxon>Paracoccaceae</taxon>
        <taxon>Gemmobacter</taxon>
    </lineage>
</organism>
<proteinExistence type="inferred from homology"/>
<name>A0A918MK31_9RHOB</name>
<dbReference type="PRINTS" id="PR01607">
    <property type="entry name" value="APYRASEFAMLY"/>
</dbReference>
<feature type="domain" description="5'-Nucleotidase C-terminal" evidence="13">
    <location>
        <begin position="406"/>
        <end position="542"/>
    </location>
</feature>
<dbReference type="InterPro" id="IPR006146">
    <property type="entry name" value="5'-Nucleotdase_CS"/>
</dbReference>
<evidence type="ECO:0000256" key="4">
    <source>
        <dbReference type="ARBA" id="ARBA00004196"/>
    </source>
</evidence>
<dbReference type="Proteomes" id="UP000628984">
    <property type="component" value="Unassembled WGS sequence"/>
</dbReference>
<comment type="catalytic activity">
    <reaction evidence="1">
        <text>a ribonucleoside 3'-phosphate + H2O = a ribonucleoside + phosphate</text>
        <dbReference type="Rhea" id="RHEA:10144"/>
        <dbReference type="ChEBI" id="CHEBI:13197"/>
        <dbReference type="ChEBI" id="CHEBI:15377"/>
        <dbReference type="ChEBI" id="CHEBI:18254"/>
        <dbReference type="ChEBI" id="CHEBI:43474"/>
        <dbReference type="EC" id="3.1.3.6"/>
    </reaction>
</comment>
<dbReference type="RefSeq" id="WP_189633489.1">
    <property type="nucleotide sequence ID" value="NZ_BMYQ01000004.1"/>
</dbReference>
<dbReference type="InterPro" id="IPR006179">
    <property type="entry name" value="5_nucleotidase/apyrase"/>
</dbReference>
<dbReference type="GO" id="GO:0009166">
    <property type="term" value="P:nucleotide catabolic process"/>
    <property type="evidence" value="ECO:0007669"/>
    <property type="project" value="InterPro"/>
</dbReference>
<dbReference type="SUPFAM" id="SSF56300">
    <property type="entry name" value="Metallo-dependent phosphatases"/>
    <property type="match status" value="1"/>
</dbReference>